<evidence type="ECO:0000256" key="1">
    <source>
        <dbReference type="SAM" id="MobiDB-lite"/>
    </source>
</evidence>
<dbReference type="AlphaFoldDB" id="A0A0W0FKP3"/>
<feature type="region of interest" description="Disordered" evidence="1">
    <location>
        <begin position="1"/>
        <end position="31"/>
    </location>
</feature>
<comment type="caution">
    <text evidence="2">The sequence shown here is derived from an EMBL/GenBank/DDBJ whole genome shotgun (WGS) entry which is preliminary data.</text>
</comment>
<reference evidence="2 3" key="1">
    <citation type="submission" date="2015-12" db="EMBL/GenBank/DDBJ databases">
        <title>Draft genome sequence of Moniliophthora roreri, the causal agent of frosty pod rot of cacao.</title>
        <authorList>
            <person name="Aime M.C."/>
            <person name="Diaz-Valderrama J.R."/>
            <person name="Kijpornyongpan T."/>
            <person name="Phillips-Mora W."/>
        </authorList>
    </citation>
    <scope>NUCLEOTIDE SEQUENCE [LARGE SCALE GENOMIC DNA]</scope>
    <source>
        <strain evidence="2 3">MCA 2952</strain>
    </source>
</reference>
<evidence type="ECO:0000313" key="2">
    <source>
        <dbReference type="EMBL" id="KTB36874.1"/>
    </source>
</evidence>
<gene>
    <name evidence="2" type="ORF">WG66_10534</name>
</gene>
<proteinExistence type="predicted"/>
<evidence type="ECO:0000313" key="3">
    <source>
        <dbReference type="Proteomes" id="UP000054988"/>
    </source>
</evidence>
<protein>
    <submittedName>
        <fullName evidence="2">Uncharacterized protein</fullName>
    </submittedName>
</protein>
<dbReference type="Proteomes" id="UP000054988">
    <property type="component" value="Unassembled WGS sequence"/>
</dbReference>
<organism evidence="2 3">
    <name type="scientific">Moniliophthora roreri</name>
    <name type="common">Frosty pod rot fungus</name>
    <name type="synonym">Monilia roreri</name>
    <dbReference type="NCBI Taxonomy" id="221103"/>
    <lineage>
        <taxon>Eukaryota</taxon>
        <taxon>Fungi</taxon>
        <taxon>Dikarya</taxon>
        <taxon>Basidiomycota</taxon>
        <taxon>Agaricomycotina</taxon>
        <taxon>Agaricomycetes</taxon>
        <taxon>Agaricomycetidae</taxon>
        <taxon>Agaricales</taxon>
        <taxon>Marasmiineae</taxon>
        <taxon>Marasmiaceae</taxon>
        <taxon>Moniliophthora</taxon>
    </lineage>
</organism>
<accession>A0A0W0FKP3</accession>
<name>A0A0W0FKP3_MONRR</name>
<dbReference type="EMBL" id="LATX01001879">
    <property type="protein sequence ID" value="KTB36874.1"/>
    <property type="molecule type" value="Genomic_DNA"/>
</dbReference>
<sequence>MLSDEEDQAQTKHLKPEDDTSKAEEETTEHSNVVVKTFDVRSLEEHLKAKEDENATLRAEDLQLVQSFMNTVVIRGITLLALDMLDKSAKFPKVALAVQTLIVPVFIDDDEFPVVQTNNPVNIMEVGSRVADSIFQMQKQMSTGYEYPFADIERTFDITWLVGRRSEVLYRFH</sequence>
<feature type="compositionally biased region" description="Basic and acidic residues" evidence="1">
    <location>
        <begin position="14"/>
        <end position="29"/>
    </location>
</feature>